<dbReference type="Proteomes" id="UP000240572">
    <property type="component" value="Unassembled WGS sequence"/>
</dbReference>
<reference evidence="2 3" key="1">
    <citation type="submission" date="2018-03" db="EMBL/GenBank/DDBJ databases">
        <title>Genomic Encyclopedia of Type Strains, Phase III (KMG-III): the genomes of soil and plant-associated and newly described type strains.</title>
        <authorList>
            <person name="Whitman W."/>
        </authorList>
    </citation>
    <scope>NUCLEOTIDE SEQUENCE [LARGE SCALE GENOMIC DNA]</scope>
    <source>
        <strain evidence="2 3">CGMCC 1.12700</strain>
    </source>
</reference>
<evidence type="ECO:0000313" key="3">
    <source>
        <dbReference type="Proteomes" id="UP000240572"/>
    </source>
</evidence>
<dbReference type="Gene3D" id="3.90.580.10">
    <property type="entry name" value="Zinc finger, CHC2-type domain"/>
    <property type="match status" value="1"/>
</dbReference>
<dbReference type="SUPFAM" id="SSF56731">
    <property type="entry name" value="DNA primase core"/>
    <property type="match status" value="1"/>
</dbReference>
<comment type="caution">
    <text evidence="2">The sequence shown here is derived from an EMBL/GenBank/DDBJ whole genome shotgun (WGS) entry which is preliminary data.</text>
</comment>
<accession>A0A2P8D0X8</accession>
<dbReference type="RefSeq" id="WP_106524122.1">
    <property type="nucleotide sequence ID" value="NZ_PYGD01000007.1"/>
</dbReference>
<gene>
    <name evidence="2" type="ORF">B0I18_107269</name>
</gene>
<name>A0A2P8D0X8_9BACT</name>
<keyword evidence="3" id="KW-1185">Reference proteome</keyword>
<dbReference type="Pfam" id="PF01807">
    <property type="entry name" value="Zn_ribbon_DnaG"/>
    <property type="match status" value="1"/>
</dbReference>
<dbReference type="GO" id="GO:0006260">
    <property type="term" value="P:DNA replication"/>
    <property type="evidence" value="ECO:0007669"/>
    <property type="project" value="InterPro"/>
</dbReference>
<dbReference type="SUPFAM" id="SSF57783">
    <property type="entry name" value="Zinc beta-ribbon"/>
    <property type="match status" value="1"/>
</dbReference>
<evidence type="ECO:0000313" key="2">
    <source>
        <dbReference type="EMBL" id="PSK90857.1"/>
    </source>
</evidence>
<proteinExistence type="predicted"/>
<dbReference type="InterPro" id="IPR002694">
    <property type="entry name" value="Znf_CHC2"/>
</dbReference>
<protein>
    <submittedName>
        <fullName evidence="2">CHC2-type zinc finger protein</fullName>
    </submittedName>
</protein>
<feature type="domain" description="Zinc finger CHC2-type" evidence="1">
    <location>
        <begin position="18"/>
        <end position="97"/>
    </location>
</feature>
<dbReference type="EMBL" id="PYGD01000007">
    <property type="protein sequence ID" value="PSK90857.1"/>
    <property type="molecule type" value="Genomic_DNA"/>
</dbReference>
<dbReference type="InterPro" id="IPR036977">
    <property type="entry name" value="DNA_primase_Znf_CHC2"/>
</dbReference>
<dbReference type="GO" id="GO:0008270">
    <property type="term" value="F:zinc ion binding"/>
    <property type="evidence" value="ECO:0007669"/>
    <property type="project" value="InterPro"/>
</dbReference>
<evidence type="ECO:0000259" key="1">
    <source>
        <dbReference type="Pfam" id="PF01807"/>
    </source>
</evidence>
<organism evidence="2 3">
    <name type="scientific">Taibaiella chishuiensis</name>
    <dbReference type="NCBI Taxonomy" id="1434707"/>
    <lineage>
        <taxon>Bacteria</taxon>
        <taxon>Pseudomonadati</taxon>
        <taxon>Bacteroidota</taxon>
        <taxon>Chitinophagia</taxon>
        <taxon>Chitinophagales</taxon>
        <taxon>Chitinophagaceae</taxon>
        <taxon>Taibaiella</taxon>
    </lineage>
</organism>
<dbReference type="AlphaFoldDB" id="A0A2P8D0X8"/>
<dbReference type="Pfam" id="PF13155">
    <property type="entry name" value="Toprim_2"/>
    <property type="match status" value="1"/>
</dbReference>
<dbReference type="Gene3D" id="3.40.1360.10">
    <property type="match status" value="1"/>
</dbReference>
<dbReference type="GO" id="GO:0003677">
    <property type="term" value="F:DNA binding"/>
    <property type="evidence" value="ECO:0007669"/>
    <property type="project" value="InterPro"/>
</dbReference>
<sequence length="302" mass="35100">MKKNNKEHWPSCEQVKAYDIVEYLQSLGIRAVRQKGCDHWYLSPLRMERTASFKVNQRMNRWFDFGLGQGGNLVDFGITYFQCTVKEFLQRFGETNQTKYSESPERLLFKNTTFESVAISAKKPLYHPALISFLLSRRIPTELATKYCQEVNFEISGKAYFALGFANQSGGYELRSKYYKGSSTPKDFTYLNYGNRKIRAFEGFFDFMSFLVLFPTLDSDFLILNSLSFFERARVTLETYSAIELFFDNDASGQKCSRYAISLSDRYVDRSALYLSYKDLNDYLCAGKKIYSHDLVLPFKPP</sequence>
<dbReference type="GO" id="GO:0003899">
    <property type="term" value="F:DNA-directed RNA polymerase activity"/>
    <property type="evidence" value="ECO:0007669"/>
    <property type="project" value="InterPro"/>
</dbReference>